<reference evidence="1" key="1">
    <citation type="journal article" date="2015" name="Nature">
        <title>Complex archaea that bridge the gap between prokaryotes and eukaryotes.</title>
        <authorList>
            <person name="Spang A."/>
            <person name="Saw J.H."/>
            <person name="Jorgensen S.L."/>
            <person name="Zaremba-Niedzwiedzka K."/>
            <person name="Martijn J."/>
            <person name="Lind A.E."/>
            <person name="van Eijk R."/>
            <person name="Schleper C."/>
            <person name="Guy L."/>
            <person name="Ettema T.J."/>
        </authorList>
    </citation>
    <scope>NUCLEOTIDE SEQUENCE</scope>
</reference>
<comment type="caution">
    <text evidence="1">The sequence shown here is derived from an EMBL/GenBank/DDBJ whole genome shotgun (WGS) entry which is preliminary data.</text>
</comment>
<feature type="non-terminal residue" evidence="1">
    <location>
        <position position="1"/>
    </location>
</feature>
<evidence type="ECO:0000313" key="1">
    <source>
        <dbReference type="EMBL" id="KKM83929.1"/>
    </source>
</evidence>
<gene>
    <name evidence="1" type="ORF">LCGC14_1304440</name>
</gene>
<organism evidence="1">
    <name type="scientific">marine sediment metagenome</name>
    <dbReference type="NCBI Taxonomy" id="412755"/>
    <lineage>
        <taxon>unclassified sequences</taxon>
        <taxon>metagenomes</taxon>
        <taxon>ecological metagenomes</taxon>
    </lineage>
</organism>
<dbReference type="EMBL" id="LAZR01007644">
    <property type="protein sequence ID" value="KKM83929.1"/>
    <property type="molecule type" value="Genomic_DNA"/>
</dbReference>
<proteinExistence type="predicted"/>
<accession>A0A0F9KP38</accession>
<sequence>AGNTSLMAVKVLAGKGIVTESLKGGISELPQAKSKQPSEFIKVATE</sequence>
<dbReference type="AlphaFoldDB" id="A0A0F9KP38"/>
<name>A0A0F9KP38_9ZZZZ</name>
<protein>
    <submittedName>
        <fullName evidence="1">Uncharacterized protein</fullName>
    </submittedName>
</protein>